<keyword evidence="3" id="KW-0540">Nuclease</keyword>
<sequence>MRKPKSFEEGSAALQQVLDQLSDPATPLDKAIKLYSDAAGLIAYCNETLEHARLEMERIDLSLPHSSSTEPAGEEDILA</sequence>
<evidence type="ECO:0000256" key="3">
    <source>
        <dbReference type="ARBA" id="ARBA00022722"/>
    </source>
</evidence>
<reference evidence="7 8" key="2">
    <citation type="submission" date="2023-06" db="EMBL/GenBank/DDBJ databases">
        <title>Identification and characterization of horizontal gene transfer across gut microbiota members of farm animals based on homology search.</title>
        <authorList>
            <person name="Schwarzerova J."/>
            <person name="Nykrynova M."/>
            <person name="Jureckova K."/>
            <person name="Cejkova D."/>
            <person name="Rychlik I."/>
        </authorList>
    </citation>
    <scope>NUCLEOTIDE SEQUENCE [LARGE SCALE GENOMIC DNA]</scope>
    <source>
        <strain evidence="7 8">ET340</strain>
    </source>
</reference>
<evidence type="ECO:0000313" key="8">
    <source>
        <dbReference type="Proteomes" id="UP001529380"/>
    </source>
</evidence>
<dbReference type="NCBIfam" id="TIGR01280">
    <property type="entry name" value="xseB"/>
    <property type="match status" value="1"/>
</dbReference>
<reference evidence="7 8" key="3">
    <citation type="submission" date="2023-06" db="EMBL/GenBank/DDBJ databases">
        <authorList>
            <person name="Zeman M."/>
            <person name="Kubasova T."/>
            <person name="Jahodarova E."/>
            <person name="Nykrynova M."/>
            <person name="Rychlik I."/>
        </authorList>
    </citation>
    <scope>NUCLEOTIDE SEQUENCE [LARGE SCALE GENOMIC DNA]</scope>
    <source>
        <strain evidence="7 8">ET340</strain>
    </source>
</reference>
<dbReference type="Proteomes" id="UP001529380">
    <property type="component" value="Unassembled WGS sequence"/>
</dbReference>
<accession>A0ABT7UN94</accession>
<keyword evidence="5" id="KW-0269">Exonuclease</keyword>
<name>A0ABT7UN94_9FIRM</name>
<keyword evidence="2" id="KW-0963">Cytoplasm</keyword>
<keyword evidence="8" id="KW-1185">Reference proteome</keyword>
<protein>
    <recommendedName>
        <fullName evidence="6">Exodeoxyribonuclease VII small subunit</fullName>
        <ecNumber evidence="6">3.1.11.6</ecNumber>
    </recommendedName>
</protein>
<organism evidence="7 8">
    <name type="scientific">Allofournierella massiliensis</name>
    <dbReference type="NCBI Taxonomy" id="1650663"/>
    <lineage>
        <taxon>Bacteria</taxon>
        <taxon>Bacillati</taxon>
        <taxon>Bacillota</taxon>
        <taxon>Clostridia</taxon>
        <taxon>Eubacteriales</taxon>
        <taxon>Oscillospiraceae</taxon>
        <taxon>Allofournierella</taxon>
    </lineage>
</organism>
<evidence type="ECO:0000256" key="4">
    <source>
        <dbReference type="ARBA" id="ARBA00022801"/>
    </source>
</evidence>
<evidence type="ECO:0000256" key="5">
    <source>
        <dbReference type="ARBA" id="ARBA00022839"/>
    </source>
</evidence>
<keyword evidence="4 7" id="KW-0378">Hydrolase</keyword>
<dbReference type="InterPro" id="IPR037004">
    <property type="entry name" value="Exonuc_VII_ssu_sf"/>
</dbReference>
<evidence type="ECO:0000256" key="6">
    <source>
        <dbReference type="NCBIfam" id="TIGR01280"/>
    </source>
</evidence>
<proteinExistence type="inferred from homology"/>
<comment type="caution">
    <text evidence="7">The sequence shown here is derived from an EMBL/GenBank/DDBJ whole genome shotgun (WGS) entry which is preliminary data.</text>
</comment>
<dbReference type="InterPro" id="IPR003761">
    <property type="entry name" value="Exonuc_VII_S"/>
</dbReference>
<evidence type="ECO:0000256" key="2">
    <source>
        <dbReference type="ARBA" id="ARBA00022490"/>
    </source>
</evidence>
<dbReference type="Gene3D" id="1.10.287.1040">
    <property type="entry name" value="Exonuclease VII, small subunit"/>
    <property type="match status" value="1"/>
</dbReference>
<dbReference type="EMBL" id="JAUDCL010000004">
    <property type="protein sequence ID" value="MDM8200370.1"/>
    <property type="molecule type" value="Genomic_DNA"/>
</dbReference>
<comment type="similarity">
    <text evidence="1">Belongs to the XseB family.</text>
</comment>
<evidence type="ECO:0000313" key="7">
    <source>
        <dbReference type="EMBL" id="MDM8200370.1"/>
    </source>
</evidence>
<evidence type="ECO:0000256" key="1">
    <source>
        <dbReference type="ARBA" id="ARBA00009998"/>
    </source>
</evidence>
<dbReference type="RefSeq" id="WP_087184023.1">
    <property type="nucleotide sequence ID" value="NZ_JAUDCL010000004.1"/>
</dbReference>
<dbReference type="EC" id="3.1.11.6" evidence="6"/>
<reference evidence="8" key="1">
    <citation type="submission" date="2023-06" db="EMBL/GenBank/DDBJ databases">
        <title>Identification and characterization of horizontal gene transfer across gut microbiota members of farm animals based on homology search.</title>
        <authorList>
            <person name="Zeman M."/>
            <person name="Kubasova T."/>
            <person name="Jahodarova E."/>
            <person name="Nykrynova M."/>
            <person name="Rychlik I."/>
        </authorList>
    </citation>
    <scope>NUCLEOTIDE SEQUENCE [LARGE SCALE GENOMIC DNA]</scope>
    <source>
        <strain evidence="8">ET340</strain>
    </source>
</reference>
<dbReference type="GO" id="GO:0008855">
    <property type="term" value="F:exodeoxyribonuclease VII activity"/>
    <property type="evidence" value="ECO:0007669"/>
    <property type="project" value="UniProtKB-EC"/>
</dbReference>
<dbReference type="SUPFAM" id="SSF116842">
    <property type="entry name" value="XseB-like"/>
    <property type="match status" value="1"/>
</dbReference>
<dbReference type="Pfam" id="PF02609">
    <property type="entry name" value="Exonuc_VII_S"/>
    <property type="match status" value="1"/>
</dbReference>
<gene>
    <name evidence="7" type="primary">xseB</name>
    <name evidence="7" type="ORF">QUW08_03540</name>
</gene>